<evidence type="ECO:0000256" key="8">
    <source>
        <dbReference type="ARBA" id="ARBA00035655"/>
    </source>
</evidence>
<evidence type="ECO:0000313" key="11">
    <source>
        <dbReference type="Proteomes" id="UP001595967"/>
    </source>
</evidence>
<dbReference type="Proteomes" id="UP001595967">
    <property type="component" value="Unassembled WGS sequence"/>
</dbReference>
<sequence length="350" mass="36014">MTLLWASFLWGAAFGCAARWGRFCLLRGVRQGMGHDRNEPRGHAPALQAFALALAVALLASQGLQWLGWVDLGQAQIVRPGFSPLGVFLGGVIFALGMVLANACGARSLVLLAGGNLRALVTVVFLALGAQASATGVLAPLRQWLQGVAPVTLEHATAQQDLMANGLSALTAYAVLAIVPALLLAAYALRHPALRHSPAQWLSALVIGALVAVGWWISATVEVDPFEPAKLTSLSFIAPMAESLLYLQVAVGRAWSPASAMVLGVLAGAAVTAIATGTAHWEGFDNPAQLAKSAIGGLLMGFGGLLAVGCSIGQVLTGITTLAWATLPAVAGIVLGTWAALRAQSQNLSV</sequence>
<comment type="caution">
    <text evidence="10">The sequence shown here is derived from an EMBL/GenBank/DDBJ whole genome shotgun (WGS) entry which is preliminary data.</text>
</comment>
<dbReference type="EMBL" id="JBHSEW010000012">
    <property type="protein sequence ID" value="MFC4623194.1"/>
    <property type="molecule type" value="Genomic_DNA"/>
</dbReference>
<dbReference type="PANTHER" id="PTHR30574:SF1">
    <property type="entry name" value="SULPHUR TRANSPORT DOMAIN-CONTAINING PROTEIN"/>
    <property type="match status" value="1"/>
</dbReference>
<evidence type="ECO:0000256" key="6">
    <source>
        <dbReference type="ARBA" id="ARBA00022989"/>
    </source>
</evidence>
<keyword evidence="11" id="KW-1185">Reference proteome</keyword>
<evidence type="ECO:0000256" key="9">
    <source>
        <dbReference type="SAM" id="Phobius"/>
    </source>
</evidence>
<dbReference type="InterPro" id="IPR007272">
    <property type="entry name" value="Sulf_transp_TsuA/YedE"/>
</dbReference>
<keyword evidence="5 9" id="KW-0812">Transmembrane</keyword>
<proteinExistence type="inferred from homology"/>
<dbReference type="Pfam" id="PF04143">
    <property type="entry name" value="Sulf_transp"/>
    <property type="match status" value="1"/>
</dbReference>
<feature type="transmembrane region" description="Helical" evidence="9">
    <location>
        <begin position="261"/>
        <end position="281"/>
    </location>
</feature>
<feature type="transmembrane region" description="Helical" evidence="9">
    <location>
        <begin position="42"/>
        <end position="60"/>
    </location>
</feature>
<keyword evidence="3" id="KW-1003">Cell membrane</keyword>
<keyword evidence="6 9" id="KW-1133">Transmembrane helix</keyword>
<feature type="transmembrane region" description="Helical" evidence="9">
    <location>
        <begin position="120"/>
        <end position="141"/>
    </location>
</feature>
<name>A0ABV9H1D6_9BURK</name>
<feature type="transmembrane region" description="Helical" evidence="9">
    <location>
        <begin position="162"/>
        <end position="189"/>
    </location>
</feature>
<accession>A0ABV9H1D6</accession>
<evidence type="ECO:0000256" key="3">
    <source>
        <dbReference type="ARBA" id="ARBA00022475"/>
    </source>
</evidence>
<evidence type="ECO:0000256" key="2">
    <source>
        <dbReference type="ARBA" id="ARBA00022448"/>
    </source>
</evidence>
<evidence type="ECO:0000256" key="5">
    <source>
        <dbReference type="ARBA" id="ARBA00022692"/>
    </source>
</evidence>
<evidence type="ECO:0000256" key="7">
    <source>
        <dbReference type="ARBA" id="ARBA00023136"/>
    </source>
</evidence>
<feature type="transmembrane region" description="Helical" evidence="9">
    <location>
        <begin position="293"/>
        <end position="316"/>
    </location>
</feature>
<gene>
    <name evidence="10" type="ORF">ACFO3A_13365</name>
</gene>
<evidence type="ECO:0000313" key="10">
    <source>
        <dbReference type="EMBL" id="MFC4623194.1"/>
    </source>
</evidence>
<dbReference type="RefSeq" id="WP_377727253.1">
    <property type="nucleotide sequence ID" value="NZ_JBHSEW010000012.1"/>
</dbReference>
<comment type="similarity">
    <text evidence="8">Belongs to the TsuA/YedE (TC 9.B.102) family.</text>
</comment>
<keyword evidence="7 9" id="KW-0472">Membrane</keyword>
<reference evidence="11" key="1">
    <citation type="journal article" date="2019" name="Int. J. Syst. Evol. Microbiol.">
        <title>The Global Catalogue of Microorganisms (GCM) 10K type strain sequencing project: providing services to taxonomists for standard genome sequencing and annotation.</title>
        <authorList>
            <consortium name="The Broad Institute Genomics Platform"/>
            <consortium name="The Broad Institute Genome Sequencing Center for Infectious Disease"/>
            <person name="Wu L."/>
            <person name="Ma J."/>
        </authorList>
    </citation>
    <scope>NUCLEOTIDE SEQUENCE [LARGE SCALE GENOMIC DNA]</scope>
    <source>
        <strain evidence="11">JCM 11650</strain>
    </source>
</reference>
<protein>
    <submittedName>
        <fullName evidence="10">YeeE/YedE family protein</fullName>
    </submittedName>
</protein>
<evidence type="ECO:0000256" key="4">
    <source>
        <dbReference type="ARBA" id="ARBA00022519"/>
    </source>
</evidence>
<dbReference type="PANTHER" id="PTHR30574">
    <property type="entry name" value="INNER MEMBRANE PROTEIN YEDE"/>
    <property type="match status" value="1"/>
</dbReference>
<feature type="transmembrane region" description="Helical" evidence="9">
    <location>
        <begin position="81"/>
        <end position="100"/>
    </location>
</feature>
<feature type="transmembrane region" description="Helical" evidence="9">
    <location>
        <begin position="201"/>
        <end position="219"/>
    </location>
</feature>
<comment type="subcellular location">
    <subcellularLocation>
        <location evidence="1">Cell inner membrane</location>
        <topology evidence="1">Multi-pass membrane protein</topology>
    </subcellularLocation>
</comment>
<feature type="transmembrane region" description="Helical" evidence="9">
    <location>
        <begin position="322"/>
        <end position="341"/>
    </location>
</feature>
<evidence type="ECO:0000256" key="1">
    <source>
        <dbReference type="ARBA" id="ARBA00004429"/>
    </source>
</evidence>
<keyword evidence="4" id="KW-0997">Cell inner membrane</keyword>
<organism evidence="10 11">
    <name type="scientific">Comamonas nitrativorans</name>
    <dbReference type="NCBI Taxonomy" id="108437"/>
    <lineage>
        <taxon>Bacteria</taxon>
        <taxon>Pseudomonadati</taxon>
        <taxon>Pseudomonadota</taxon>
        <taxon>Betaproteobacteria</taxon>
        <taxon>Burkholderiales</taxon>
        <taxon>Comamonadaceae</taxon>
        <taxon>Comamonas</taxon>
    </lineage>
</organism>
<keyword evidence="2" id="KW-0813">Transport</keyword>